<sequence length="357" mass="38520">MDREGGGDLGSLVFEAASCSGGDASLQLAALDFCAALLQGPRLAARESAGRLLSLEGGHQAATQVILDVCPRADPSFLDRSPHVLDVIKTFPEPWDDGLVEVFQRRTMTACSSEREGFSRGTWAHRRSDLAAAGEAGRPVKTEHVTLHSSINMLEGNTGCHCWEAAFVLYEFIRSTSESFRNKLCLELGAGCGLVGVGLRRAGARTAVLTDANEDTLVNLAENLELNGIEPRSVDVSLGLKALGDGEVCYGRWCWEDEIADSSLDVDVVLGSDITYDVELVPSLVSVIRRLLYAKKSCAAYIAAMPRNPATLDAFVAEVEAKGMEIRLLPWKPNPSFWLRPSPGLSSVKLFHITPGM</sequence>
<reference evidence="1 2" key="1">
    <citation type="submission" date="2024-03" db="EMBL/GenBank/DDBJ databases">
        <title>Complete genome sequence of the green alga Chloropicon roscoffensis RCC1871.</title>
        <authorList>
            <person name="Lemieux C."/>
            <person name="Pombert J.-F."/>
            <person name="Otis C."/>
            <person name="Turmel M."/>
        </authorList>
    </citation>
    <scope>NUCLEOTIDE SEQUENCE [LARGE SCALE GENOMIC DNA]</scope>
    <source>
        <strain evidence="1 2">RCC1871</strain>
    </source>
</reference>
<dbReference type="Proteomes" id="UP001472866">
    <property type="component" value="Chromosome 10"/>
</dbReference>
<name>A0AAX4PEY1_9CHLO</name>
<dbReference type="Pfam" id="PF10294">
    <property type="entry name" value="Methyltransf_16"/>
    <property type="match status" value="1"/>
</dbReference>
<dbReference type="InterPro" id="IPR029063">
    <property type="entry name" value="SAM-dependent_MTases_sf"/>
</dbReference>
<dbReference type="PANTHER" id="PTHR14614:SF130">
    <property type="entry name" value="PROTEIN-LYSINE N-METHYLTRANSFERASE EEF2KMT"/>
    <property type="match status" value="1"/>
</dbReference>
<evidence type="ECO:0000313" key="1">
    <source>
        <dbReference type="EMBL" id="WZN64748.1"/>
    </source>
</evidence>
<protein>
    <submittedName>
        <fullName evidence="1">Protein-lysine N-methyltransferase</fullName>
    </submittedName>
</protein>
<keyword evidence="2" id="KW-1185">Reference proteome</keyword>
<dbReference type="Gene3D" id="3.40.50.150">
    <property type="entry name" value="Vaccinia Virus protein VP39"/>
    <property type="match status" value="1"/>
</dbReference>
<gene>
    <name evidence="1" type="ORF">HKI87_10g63050</name>
</gene>
<dbReference type="PANTHER" id="PTHR14614">
    <property type="entry name" value="HEPATOCELLULAR CARCINOMA-ASSOCIATED ANTIGEN"/>
    <property type="match status" value="1"/>
</dbReference>
<proteinExistence type="predicted"/>
<dbReference type="EMBL" id="CP151510">
    <property type="protein sequence ID" value="WZN64748.1"/>
    <property type="molecule type" value="Genomic_DNA"/>
</dbReference>
<organism evidence="1 2">
    <name type="scientific">Chloropicon roscoffensis</name>
    <dbReference type="NCBI Taxonomy" id="1461544"/>
    <lineage>
        <taxon>Eukaryota</taxon>
        <taxon>Viridiplantae</taxon>
        <taxon>Chlorophyta</taxon>
        <taxon>Chloropicophyceae</taxon>
        <taxon>Chloropicales</taxon>
        <taxon>Chloropicaceae</taxon>
        <taxon>Chloropicon</taxon>
    </lineage>
</organism>
<dbReference type="InterPro" id="IPR019410">
    <property type="entry name" value="Methyltransf_16"/>
</dbReference>
<dbReference type="SUPFAM" id="SSF53335">
    <property type="entry name" value="S-adenosyl-L-methionine-dependent methyltransferases"/>
    <property type="match status" value="1"/>
</dbReference>
<accession>A0AAX4PEY1</accession>
<dbReference type="AlphaFoldDB" id="A0AAX4PEY1"/>
<evidence type="ECO:0000313" key="2">
    <source>
        <dbReference type="Proteomes" id="UP001472866"/>
    </source>
</evidence>